<organism evidence="2 3">
    <name type="scientific">Chryseobacterium edaphi</name>
    <dbReference type="NCBI Taxonomy" id="2976532"/>
    <lineage>
        <taxon>Bacteria</taxon>
        <taxon>Pseudomonadati</taxon>
        <taxon>Bacteroidota</taxon>
        <taxon>Flavobacteriia</taxon>
        <taxon>Flavobacteriales</taxon>
        <taxon>Weeksellaceae</taxon>
        <taxon>Chryseobacterium group</taxon>
        <taxon>Chryseobacterium</taxon>
    </lineage>
</organism>
<name>A0ABT2W579_9FLAO</name>
<feature type="compositionally biased region" description="Polar residues" evidence="1">
    <location>
        <begin position="59"/>
        <end position="71"/>
    </location>
</feature>
<dbReference type="Proteomes" id="UP001208649">
    <property type="component" value="Unassembled WGS sequence"/>
</dbReference>
<keyword evidence="3" id="KW-1185">Reference proteome</keyword>
<dbReference type="RefSeq" id="WP_263001847.1">
    <property type="nucleotide sequence ID" value="NZ_JAOTEM010000001.1"/>
</dbReference>
<reference evidence="3" key="1">
    <citation type="submission" date="2023-07" db="EMBL/GenBank/DDBJ databases">
        <title>Chryseobacterium sp. strain PBS4-4 Genome sequencing and assembly.</title>
        <authorList>
            <person name="Jung Y."/>
        </authorList>
    </citation>
    <scope>NUCLEOTIDE SEQUENCE [LARGE SCALE GENOMIC DNA]</scope>
    <source>
        <strain evidence="3">PBS4-4</strain>
    </source>
</reference>
<protein>
    <recommendedName>
        <fullName evidence="4">Addiction module protein</fullName>
    </recommendedName>
</protein>
<proteinExistence type="predicted"/>
<evidence type="ECO:0000256" key="1">
    <source>
        <dbReference type="SAM" id="MobiDB-lite"/>
    </source>
</evidence>
<comment type="caution">
    <text evidence="2">The sequence shown here is derived from an EMBL/GenBank/DDBJ whole genome shotgun (WGS) entry which is preliminary data.</text>
</comment>
<evidence type="ECO:0000313" key="3">
    <source>
        <dbReference type="Proteomes" id="UP001208649"/>
    </source>
</evidence>
<accession>A0ABT2W579</accession>
<gene>
    <name evidence="2" type="ORF">NZ698_04245</name>
</gene>
<evidence type="ECO:0008006" key="4">
    <source>
        <dbReference type="Google" id="ProtNLM"/>
    </source>
</evidence>
<feature type="region of interest" description="Disordered" evidence="1">
    <location>
        <begin position="54"/>
        <end position="80"/>
    </location>
</feature>
<dbReference type="EMBL" id="JAOTEM010000001">
    <property type="protein sequence ID" value="MCU7616397.1"/>
    <property type="molecule type" value="Genomic_DNA"/>
</dbReference>
<sequence length="80" mass="9649">METSELKIKSDLLNKIKELDDIRIIKEINKFLDFELDENVYELNQAQKDRIEEARSEYENSQTLTEEQANNEIDEWLKEK</sequence>
<evidence type="ECO:0000313" key="2">
    <source>
        <dbReference type="EMBL" id="MCU7616397.1"/>
    </source>
</evidence>